<feature type="transmembrane region" description="Helical" evidence="1">
    <location>
        <begin position="20"/>
        <end position="36"/>
    </location>
</feature>
<feature type="transmembrane region" description="Helical" evidence="1">
    <location>
        <begin position="366"/>
        <end position="394"/>
    </location>
</feature>
<proteinExistence type="predicted"/>
<evidence type="ECO:0000313" key="3">
    <source>
        <dbReference type="EMBL" id="QQZ09167.1"/>
    </source>
</evidence>
<dbReference type="InterPro" id="IPR014529">
    <property type="entry name" value="UCP026631"/>
</dbReference>
<evidence type="ECO:0000256" key="1">
    <source>
        <dbReference type="SAM" id="Phobius"/>
    </source>
</evidence>
<keyword evidence="1" id="KW-0812">Transmembrane</keyword>
<dbReference type="InterPro" id="IPR005182">
    <property type="entry name" value="YdbS-like_PH"/>
</dbReference>
<dbReference type="RefSeq" id="WP_202778196.1">
    <property type="nucleotide sequence ID" value="NZ_CP065425.1"/>
</dbReference>
<dbReference type="PANTHER" id="PTHR34473">
    <property type="entry name" value="UPF0699 TRANSMEMBRANE PROTEIN YDBS"/>
    <property type="match status" value="1"/>
</dbReference>
<feature type="transmembrane region" description="Helical" evidence="1">
    <location>
        <begin position="42"/>
        <end position="64"/>
    </location>
</feature>
<sequence length="481" mass="55031">MSNYKRLHPITAISNFLKELKQLIAPIIIFFFIGRGDHKESIWEYSSMFFMVLMILIVLITGIVKWRRFTYRLEEGELRIEYGLLVKKKRYIPFERIQSLDLSEGILHRPFGLVKVKIETAGSNMTEAEAELTAIKKSEADEIQRIISEAKKSSPKIETNDAPIDFEQSDTIIYQISKKEMFIMASTSGGAGVIVSALLAFFSQFNEMIPYEKIFKELSHLVESGVFLIIFLIVLLLLAAWIGSILVTLIKYNGFTTKQNDGNLIITRGLLERRQTTIPLHRIQAVRITENPLRQLWGYASVYIESAGGSVADKESMNVVLIPIVKKSKIPSILDGTLTGYNFNTSFHKAPGRAKNRYMIREILKVFPVSAGLAIAFWPFGLISIILLGFFAVYGHLRFRSAGWSIEQEQLSLRFRGLLKHTIFMKKNRIQSMMVKQSWFQRKLQLASIFSTVKSSGSGKTSKVFHLDLLDVEKIYQWYRQ</sequence>
<dbReference type="PANTHER" id="PTHR34473:SF2">
    <property type="entry name" value="UPF0699 TRANSMEMBRANE PROTEIN YDBT"/>
    <property type="match status" value="1"/>
</dbReference>
<dbReference type="PIRSF" id="PIRSF026631">
    <property type="entry name" value="UCP026631"/>
    <property type="match status" value="1"/>
</dbReference>
<protein>
    <submittedName>
        <fullName evidence="3">PH domain-containing protein</fullName>
    </submittedName>
</protein>
<keyword evidence="1" id="KW-0472">Membrane</keyword>
<feature type="domain" description="YdbS-like PH" evidence="2">
    <location>
        <begin position="66"/>
        <end position="147"/>
    </location>
</feature>
<feature type="transmembrane region" description="Helical" evidence="1">
    <location>
        <begin position="225"/>
        <end position="250"/>
    </location>
</feature>
<evidence type="ECO:0000259" key="2">
    <source>
        <dbReference type="Pfam" id="PF03703"/>
    </source>
</evidence>
<name>A0ABX7E0W2_9BACI</name>
<feature type="domain" description="YdbS-like PH" evidence="2">
    <location>
        <begin position="253"/>
        <end position="329"/>
    </location>
</feature>
<dbReference type="Proteomes" id="UP000595691">
    <property type="component" value="Chromosome"/>
</dbReference>
<evidence type="ECO:0000313" key="4">
    <source>
        <dbReference type="Proteomes" id="UP000595691"/>
    </source>
</evidence>
<keyword evidence="4" id="KW-1185">Reference proteome</keyword>
<accession>A0ABX7E0W2</accession>
<feature type="transmembrane region" description="Helical" evidence="1">
    <location>
        <begin position="182"/>
        <end position="205"/>
    </location>
</feature>
<reference evidence="3 4" key="1">
    <citation type="submission" date="2020-11" db="EMBL/GenBank/DDBJ databases">
        <title>Taxonomic evaluation of the Bacillus sporothermodurans group of bacteria based on whole genome sequences.</title>
        <authorList>
            <person name="Fiedler G."/>
            <person name="Herbstmann A.-D."/>
            <person name="Doll E."/>
            <person name="Wenning M."/>
            <person name="Brinks E."/>
            <person name="Kabisch J."/>
            <person name="Breitenwieser F."/>
            <person name="Lappann M."/>
            <person name="Boehnlein C."/>
            <person name="Franz C."/>
        </authorList>
    </citation>
    <scope>NUCLEOTIDE SEQUENCE [LARGE SCALE GENOMIC DNA]</scope>
    <source>
        <strain evidence="3 4">JCM 19841</strain>
    </source>
</reference>
<dbReference type="EMBL" id="CP065425">
    <property type="protein sequence ID" value="QQZ09167.1"/>
    <property type="molecule type" value="Genomic_DNA"/>
</dbReference>
<organism evidence="3 4">
    <name type="scientific">Heyndrickxia vini</name>
    <dbReference type="NCBI Taxonomy" id="1476025"/>
    <lineage>
        <taxon>Bacteria</taxon>
        <taxon>Bacillati</taxon>
        <taxon>Bacillota</taxon>
        <taxon>Bacilli</taxon>
        <taxon>Bacillales</taxon>
        <taxon>Bacillaceae</taxon>
        <taxon>Heyndrickxia</taxon>
    </lineage>
</organism>
<keyword evidence="1" id="KW-1133">Transmembrane helix</keyword>
<feature type="domain" description="YdbS-like PH" evidence="2">
    <location>
        <begin position="400"/>
        <end position="479"/>
    </location>
</feature>
<gene>
    <name evidence="3" type="ORF">I5776_19725</name>
</gene>
<dbReference type="Pfam" id="PF03703">
    <property type="entry name" value="bPH_2"/>
    <property type="match status" value="3"/>
</dbReference>